<dbReference type="PROSITE" id="PS50893">
    <property type="entry name" value="ABC_TRANSPORTER_2"/>
    <property type="match status" value="1"/>
</dbReference>
<evidence type="ECO:0000256" key="3">
    <source>
        <dbReference type="ARBA" id="ARBA00022741"/>
    </source>
</evidence>
<dbReference type="Gene3D" id="3.40.50.300">
    <property type="entry name" value="P-loop containing nucleotide triphosphate hydrolases"/>
    <property type="match status" value="1"/>
</dbReference>
<keyword evidence="3" id="KW-0547">Nucleotide-binding</keyword>
<proteinExistence type="predicted"/>
<dbReference type="SUPFAM" id="SSF52540">
    <property type="entry name" value="P-loop containing nucleoside triphosphate hydrolases"/>
    <property type="match status" value="1"/>
</dbReference>
<dbReference type="PANTHER" id="PTHR43166:SF6">
    <property type="entry name" value="PHOSPHONATES IMPORT ATP-BINDING PROTEIN PHNC"/>
    <property type="match status" value="1"/>
</dbReference>
<dbReference type="PANTHER" id="PTHR43166">
    <property type="entry name" value="AMINO ACID IMPORT ATP-BINDING PROTEIN"/>
    <property type="match status" value="1"/>
</dbReference>
<keyword evidence="5" id="KW-1278">Translocase</keyword>
<dbReference type="InterPro" id="IPR017871">
    <property type="entry name" value="ABC_transporter-like_CS"/>
</dbReference>
<evidence type="ECO:0000313" key="9">
    <source>
        <dbReference type="Proteomes" id="UP001199916"/>
    </source>
</evidence>
<dbReference type="EMBL" id="JAJNBZ010000024">
    <property type="protein sequence ID" value="MCE5172124.1"/>
    <property type="molecule type" value="Genomic_DNA"/>
</dbReference>
<keyword evidence="9" id="KW-1185">Reference proteome</keyword>
<evidence type="ECO:0000256" key="2">
    <source>
        <dbReference type="ARBA" id="ARBA00022475"/>
    </source>
</evidence>
<sequence length="242" mass="26959">MIKVERLVKRYPPAEPVLNKLSFEIQPGEFIGIVGPSGSGKSTLLKCLALRESWTSGKLIVDGADMIAQQWNGKRKVWREFAYLEQNPVLAANRKALKNVLIGRFHQTPLWRMATGMIRSDDYMGAMDTLEMLGLLDKAHKKTGDLSGGEKQRVAIARALVHGANVLLADEPVLGLDPKSADSVLETFQGLCFRQRKTVIAVFHQVELAEKYATRIWGLKQGQIVVDVKGRRLLQSEKALIL</sequence>
<dbReference type="InterPro" id="IPR050086">
    <property type="entry name" value="MetN_ABC_transporter-like"/>
</dbReference>
<dbReference type="InterPro" id="IPR003439">
    <property type="entry name" value="ABC_transporter-like_ATP-bd"/>
</dbReference>
<name>A0ABS8YLQ8_9BACL</name>
<accession>A0ABS8YLQ8</accession>
<keyword evidence="4 8" id="KW-0067">ATP-binding</keyword>
<evidence type="ECO:0000259" key="7">
    <source>
        <dbReference type="PROSITE" id="PS50893"/>
    </source>
</evidence>
<evidence type="ECO:0000313" key="8">
    <source>
        <dbReference type="EMBL" id="MCE5172124.1"/>
    </source>
</evidence>
<feature type="domain" description="ABC transporter" evidence="7">
    <location>
        <begin position="2"/>
        <end position="242"/>
    </location>
</feature>
<dbReference type="RefSeq" id="WP_019423907.1">
    <property type="nucleotide sequence ID" value="NZ_JAJNBZ010000024.1"/>
</dbReference>
<organism evidence="8 9">
    <name type="scientific">Paenibacillus profundus</name>
    <dbReference type="NCBI Taxonomy" id="1173085"/>
    <lineage>
        <taxon>Bacteria</taxon>
        <taxon>Bacillati</taxon>
        <taxon>Bacillota</taxon>
        <taxon>Bacilli</taxon>
        <taxon>Bacillales</taxon>
        <taxon>Paenibacillaceae</taxon>
        <taxon>Paenibacillus</taxon>
    </lineage>
</organism>
<evidence type="ECO:0000256" key="4">
    <source>
        <dbReference type="ARBA" id="ARBA00022840"/>
    </source>
</evidence>
<dbReference type="InterPro" id="IPR027417">
    <property type="entry name" value="P-loop_NTPase"/>
</dbReference>
<dbReference type="PROSITE" id="PS00211">
    <property type="entry name" value="ABC_TRANSPORTER_1"/>
    <property type="match status" value="1"/>
</dbReference>
<comment type="caution">
    <text evidence="8">The sequence shown here is derived from an EMBL/GenBank/DDBJ whole genome shotgun (WGS) entry which is preliminary data.</text>
</comment>
<dbReference type="SMART" id="SM00382">
    <property type="entry name" value="AAA"/>
    <property type="match status" value="1"/>
</dbReference>
<dbReference type="Pfam" id="PF00005">
    <property type="entry name" value="ABC_tran"/>
    <property type="match status" value="1"/>
</dbReference>
<gene>
    <name evidence="8" type="ORF">LQV63_22845</name>
</gene>
<dbReference type="Proteomes" id="UP001199916">
    <property type="component" value="Unassembled WGS sequence"/>
</dbReference>
<keyword evidence="6" id="KW-0472">Membrane</keyword>
<keyword evidence="1" id="KW-0813">Transport</keyword>
<evidence type="ECO:0000256" key="6">
    <source>
        <dbReference type="ARBA" id="ARBA00023136"/>
    </source>
</evidence>
<evidence type="ECO:0000256" key="5">
    <source>
        <dbReference type="ARBA" id="ARBA00022967"/>
    </source>
</evidence>
<dbReference type="InterPro" id="IPR003593">
    <property type="entry name" value="AAA+_ATPase"/>
</dbReference>
<dbReference type="GO" id="GO:0005524">
    <property type="term" value="F:ATP binding"/>
    <property type="evidence" value="ECO:0007669"/>
    <property type="project" value="UniProtKB-KW"/>
</dbReference>
<reference evidence="8 9" key="1">
    <citation type="submission" date="2021-11" db="EMBL/GenBank/DDBJ databases">
        <title>Draft genome sequence of Paenibacillus profundus YoMME, a new Gram-positive bacteria with exoelectrogenic properties.</title>
        <authorList>
            <person name="Hubenova Y."/>
            <person name="Hubenova E."/>
            <person name="Manasiev Y."/>
            <person name="Peykov S."/>
            <person name="Mitov M."/>
        </authorList>
    </citation>
    <scope>NUCLEOTIDE SEQUENCE [LARGE SCALE GENOMIC DNA]</scope>
    <source>
        <strain evidence="8 9">YoMME</strain>
    </source>
</reference>
<evidence type="ECO:0000256" key="1">
    <source>
        <dbReference type="ARBA" id="ARBA00022448"/>
    </source>
</evidence>
<protein>
    <submittedName>
        <fullName evidence="8">ATP-binding cassette domain-containing protein</fullName>
    </submittedName>
</protein>
<keyword evidence="2" id="KW-1003">Cell membrane</keyword>